<dbReference type="EMBL" id="PQIB02000002">
    <property type="protein sequence ID" value="RLN35746.1"/>
    <property type="molecule type" value="Genomic_DNA"/>
</dbReference>
<protein>
    <submittedName>
        <fullName evidence="2">Uncharacterized protein</fullName>
    </submittedName>
</protein>
<feature type="compositionally biased region" description="Gly residues" evidence="1">
    <location>
        <begin position="27"/>
        <end position="37"/>
    </location>
</feature>
<evidence type="ECO:0000256" key="1">
    <source>
        <dbReference type="SAM" id="MobiDB-lite"/>
    </source>
</evidence>
<evidence type="ECO:0000313" key="3">
    <source>
        <dbReference type="Proteomes" id="UP000275267"/>
    </source>
</evidence>
<proteinExistence type="predicted"/>
<feature type="region of interest" description="Disordered" evidence="1">
    <location>
        <begin position="1"/>
        <end position="45"/>
    </location>
</feature>
<accession>A0A3L6TG25</accession>
<organism evidence="2 3">
    <name type="scientific">Panicum miliaceum</name>
    <name type="common">Proso millet</name>
    <name type="synonym">Broomcorn millet</name>
    <dbReference type="NCBI Taxonomy" id="4540"/>
    <lineage>
        <taxon>Eukaryota</taxon>
        <taxon>Viridiplantae</taxon>
        <taxon>Streptophyta</taxon>
        <taxon>Embryophyta</taxon>
        <taxon>Tracheophyta</taxon>
        <taxon>Spermatophyta</taxon>
        <taxon>Magnoliopsida</taxon>
        <taxon>Liliopsida</taxon>
        <taxon>Poales</taxon>
        <taxon>Poaceae</taxon>
        <taxon>PACMAD clade</taxon>
        <taxon>Panicoideae</taxon>
        <taxon>Panicodae</taxon>
        <taxon>Paniceae</taxon>
        <taxon>Panicinae</taxon>
        <taxon>Panicum</taxon>
        <taxon>Panicum sect. Panicum</taxon>
    </lineage>
</organism>
<comment type="caution">
    <text evidence="2">The sequence shown here is derived from an EMBL/GenBank/DDBJ whole genome shotgun (WGS) entry which is preliminary data.</text>
</comment>
<feature type="compositionally biased region" description="Basic and acidic residues" evidence="1">
    <location>
        <begin position="16"/>
        <end position="26"/>
    </location>
</feature>
<sequence>MPPGCCTVSHLPASGSREKARRKENGGGEARGPGGAPVGLPRRLPGGLLLRGQAARAHHDQAGHHRAPPRQLVIDLLQGDALHYLFVLVCTDRARGYRETEDMLMQVAGKVPHISSLLVSKLPSSL</sequence>
<dbReference type="AlphaFoldDB" id="A0A3L6TG25"/>
<reference evidence="3" key="1">
    <citation type="journal article" date="2019" name="Nat. Commun.">
        <title>The genome of broomcorn millet.</title>
        <authorList>
            <person name="Zou C."/>
            <person name="Miki D."/>
            <person name="Li D."/>
            <person name="Tang Q."/>
            <person name="Xiao L."/>
            <person name="Rajput S."/>
            <person name="Deng P."/>
            <person name="Jia W."/>
            <person name="Huang R."/>
            <person name="Zhang M."/>
            <person name="Sun Y."/>
            <person name="Hu J."/>
            <person name="Fu X."/>
            <person name="Schnable P.S."/>
            <person name="Li F."/>
            <person name="Zhang H."/>
            <person name="Feng B."/>
            <person name="Zhu X."/>
            <person name="Liu R."/>
            <person name="Schnable J.C."/>
            <person name="Zhu J.-K."/>
            <person name="Zhang H."/>
        </authorList>
    </citation>
    <scope>NUCLEOTIDE SEQUENCE [LARGE SCALE GENOMIC DNA]</scope>
</reference>
<dbReference type="Proteomes" id="UP000275267">
    <property type="component" value="Unassembled WGS sequence"/>
</dbReference>
<evidence type="ECO:0000313" key="2">
    <source>
        <dbReference type="EMBL" id="RLN35746.1"/>
    </source>
</evidence>
<keyword evidence="3" id="KW-1185">Reference proteome</keyword>
<name>A0A3L6TG25_PANMI</name>
<gene>
    <name evidence="2" type="ORF">C2845_PM03G16030</name>
</gene>